<feature type="compositionally biased region" description="Basic and acidic residues" evidence="5">
    <location>
        <begin position="89"/>
        <end position="99"/>
    </location>
</feature>
<evidence type="ECO:0000256" key="5">
    <source>
        <dbReference type="SAM" id="MobiDB-lite"/>
    </source>
</evidence>
<evidence type="ECO:0000256" key="1">
    <source>
        <dbReference type="ARBA" id="ARBA00022475"/>
    </source>
</evidence>
<evidence type="ECO:0000256" key="3">
    <source>
        <dbReference type="ARBA" id="ARBA00022989"/>
    </source>
</evidence>
<name>A0A2I0QXN9_9BACI</name>
<dbReference type="OrthoDB" id="2990728at2"/>
<feature type="domain" description="Lipopolysaccharide assembly protein A" evidence="7">
    <location>
        <begin position="24"/>
        <end position="73"/>
    </location>
</feature>
<evidence type="ECO:0000256" key="4">
    <source>
        <dbReference type="ARBA" id="ARBA00023136"/>
    </source>
</evidence>
<feature type="transmembrane region" description="Helical" evidence="6">
    <location>
        <begin position="7"/>
        <end position="25"/>
    </location>
</feature>
<feature type="transmembrane region" description="Helical" evidence="6">
    <location>
        <begin position="37"/>
        <end position="61"/>
    </location>
</feature>
<dbReference type="PANTHER" id="PTHR41335">
    <property type="entry name" value="MEMBRANE PROTEIN-RELATED"/>
    <property type="match status" value="1"/>
</dbReference>
<dbReference type="GO" id="GO:0005886">
    <property type="term" value="C:plasma membrane"/>
    <property type="evidence" value="ECO:0007669"/>
    <property type="project" value="InterPro"/>
</dbReference>
<dbReference type="AlphaFoldDB" id="A0A2I0QXN9"/>
<protein>
    <submittedName>
        <fullName evidence="8">DUF1049 domain-containing protein</fullName>
    </submittedName>
</protein>
<dbReference type="EMBL" id="PJNH01000001">
    <property type="protein sequence ID" value="PKR79094.1"/>
    <property type="molecule type" value="Genomic_DNA"/>
</dbReference>
<dbReference type="Proteomes" id="UP000243524">
    <property type="component" value="Unassembled WGS sequence"/>
</dbReference>
<keyword evidence="9" id="KW-1185">Reference proteome</keyword>
<feature type="region of interest" description="Disordered" evidence="5">
    <location>
        <begin position="76"/>
        <end position="110"/>
    </location>
</feature>
<keyword evidence="4 6" id="KW-0472">Membrane</keyword>
<evidence type="ECO:0000313" key="9">
    <source>
        <dbReference type="Proteomes" id="UP000243524"/>
    </source>
</evidence>
<evidence type="ECO:0000313" key="8">
    <source>
        <dbReference type="EMBL" id="PKR79094.1"/>
    </source>
</evidence>
<keyword evidence="3 6" id="KW-1133">Transmembrane helix</keyword>
<evidence type="ECO:0000256" key="2">
    <source>
        <dbReference type="ARBA" id="ARBA00022692"/>
    </source>
</evidence>
<dbReference type="Pfam" id="PF06305">
    <property type="entry name" value="LapA_dom"/>
    <property type="match status" value="1"/>
</dbReference>
<organism evidence="8 9">
    <name type="scientific">Halalkalibacillus sediminis</name>
    <dbReference type="NCBI Taxonomy" id="2018042"/>
    <lineage>
        <taxon>Bacteria</taxon>
        <taxon>Bacillati</taxon>
        <taxon>Bacillota</taxon>
        <taxon>Bacilli</taxon>
        <taxon>Bacillales</taxon>
        <taxon>Bacillaceae</taxon>
        <taxon>Halalkalibacillus</taxon>
    </lineage>
</organism>
<keyword evidence="1" id="KW-1003">Cell membrane</keyword>
<keyword evidence="2 6" id="KW-0812">Transmembrane</keyword>
<dbReference type="RefSeq" id="WP_101330838.1">
    <property type="nucleotide sequence ID" value="NZ_PJNH01000001.1"/>
</dbReference>
<reference evidence="8 9" key="1">
    <citation type="submission" date="2017-06" db="EMBL/GenBank/DDBJ databases">
        <title>the draft geome sequence of Illustriluteabacillus marina B3227.</title>
        <authorList>
            <person name="He R.-H."/>
            <person name="Du Z.-J."/>
        </authorList>
    </citation>
    <scope>NUCLEOTIDE SEQUENCE [LARGE SCALE GENOMIC DNA]</scope>
    <source>
        <strain evidence="8 9">B3227</strain>
    </source>
</reference>
<dbReference type="InterPro" id="IPR010445">
    <property type="entry name" value="LapA_dom"/>
</dbReference>
<sequence length="110" mass="12457">MKQQSWIIFTLVFAIIIAVFAVINVDAVEVDFLFTSANAPLILIILLSALLGGLLVTGVSFSKFYQMKRKLKTFENEKSSRDGSATYQDNKKDREKFEAEETPQDQDPTY</sequence>
<comment type="caution">
    <text evidence="8">The sequence shown here is derived from an EMBL/GenBank/DDBJ whole genome shotgun (WGS) entry which is preliminary data.</text>
</comment>
<evidence type="ECO:0000259" key="7">
    <source>
        <dbReference type="Pfam" id="PF06305"/>
    </source>
</evidence>
<dbReference type="PANTHER" id="PTHR41335:SF1">
    <property type="entry name" value="MEMBRANE PROTEIN"/>
    <property type="match status" value="1"/>
</dbReference>
<proteinExistence type="predicted"/>
<accession>A0A2I0QXN9</accession>
<evidence type="ECO:0000256" key="6">
    <source>
        <dbReference type="SAM" id="Phobius"/>
    </source>
</evidence>
<gene>
    <name evidence="8" type="ORF">CEY16_04905</name>
</gene>